<feature type="transmembrane region" description="Helical" evidence="1">
    <location>
        <begin position="70"/>
        <end position="91"/>
    </location>
</feature>
<keyword evidence="1" id="KW-0812">Transmembrane</keyword>
<evidence type="ECO:0000313" key="3">
    <source>
        <dbReference type="EMBL" id="ABO59643.1"/>
    </source>
</evidence>
<evidence type="ECO:0000256" key="1">
    <source>
        <dbReference type="SAM" id="Phobius"/>
    </source>
</evidence>
<keyword evidence="3" id="KW-0614">Plasmid</keyword>
<protein>
    <recommendedName>
        <fullName evidence="5">Conjugal transfer protein TraA</fullName>
    </recommendedName>
</protein>
<gene>
    <name evidence="3" type="ordered locus">Bcep1808_6755</name>
</gene>
<evidence type="ECO:0008006" key="5">
    <source>
        <dbReference type="Google" id="ProtNLM"/>
    </source>
</evidence>
<accession>A4JTP0</accession>
<geneLocation type="plasmid" evidence="3 4">
    <name>pBVIE01</name>
</geneLocation>
<name>A4JTP0_BURVG</name>
<feature type="signal peptide" evidence="2">
    <location>
        <begin position="1"/>
        <end position="24"/>
    </location>
</feature>
<reference evidence="3 4" key="1">
    <citation type="submission" date="2007-03" db="EMBL/GenBank/DDBJ databases">
        <title>Complete sequence of plasmid pBVIE01 of Burkholderia vietnamiensis G4.</title>
        <authorList>
            <consortium name="US DOE Joint Genome Institute"/>
            <person name="Copeland A."/>
            <person name="Lucas S."/>
            <person name="Lapidus A."/>
            <person name="Barry K."/>
            <person name="Detter J.C."/>
            <person name="Glavina del Rio T."/>
            <person name="Hammon N."/>
            <person name="Israni S."/>
            <person name="Dalin E."/>
            <person name="Tice H."/>
            <person name="Pitluck S."/>
            <person name="Chain P."/>
            <person name="Malfatti S."/>
            <person name="Shin M."/>
            <person name="Vergez L."/>
            <person name="Schmutz J."/>
            <person name="Larimer F."/>
            <person name="Land M."/>
            <person name="Hauser L."/>
            <person name="Kyrpides N."/>
            <person name="Tiedje J."/>
            <person name="Richardson P."/>
        </authorList>
    </citation>
    <scope>NUCLEOTIDE SEQUENCE [LARGE SCALE GENOMIC DNA]</scope>
    <source>
        <strain evidence="4">G4 / LMG 22486</strain>
        <plasmid evidence="3 4">pBVIE01</plasmid>
    </source>
</reference>
<evidence type="ECO:0000313" key="4">
    <source>
        <dbReference type="Proteomes" id="UP000002287"/>
    </source>
</evidence>
<organism evidence="3 4">
    <name type="scientific">Burkholderia vietnamiensis (strain G4 / LMG 22486)</name>
    <name type="common">Burkholderia cepacia (strain R1808)</name>
    <dbReference type="NCBI Taxonomy" id="269482"/>
    <lineage>
        <taxon>Bacteria</taxon>
        <taxon>Pseudomonadati</taxon>
        <taxon>Pseudomonadota</taxon>
        <taxon>Betaproteobacteria</taxon>
        <taxon>Burkholderiales</taxon>
        <taxon>Burkholderiaceae</taxon>
        <taxon>Burkholderia</taxon>
        <taxon>Burkholderia cepacia complex</taxon>
    </lineage>
</organism>
<dbReference type="AlphaFoldDB" id="A4JTP0"/>
<dbReference type="KEGG" id="bvi:Bcep1808_6755"/>
<feature type="chain" id="PRO_5002671200" description="Conjugal transfer protein TraA" evidence="2">
    <location>
        <begin position="25"/>
        <end position="95"/>
    </location>
</feature>
<sequence>MKRNKQALLTLALFAVALALDASAASDGTFSEIVDRLTGWMTGSLGTTFALGSLAVGLAMGVVKQSVMSVVTGVAVALSASLGPNVLQGLFTATL</sequence>
<feature type="transmembrane region" description="Helical" evidence="1">
    <location>
        <begin position="40"/>
        <end position="63"/>
    </location>
</feature>
<dbReference type="EMBL" id="CP000617">
    <property type="protein sequence ID" value="ABO59643.1"/>
    <property type="molecule type" value="Genomic_DNA"/>
</dbReference>
<keyword evidence="2" id="KW-0732">Signal</keyword>
<dbReference type="InterPro" id="IPR059173">
    <property type="entry name" value="TraA_dom"/>
</dbReference>
<keyword evidence="1" id="KW-1133">Transmembrane helix</keyword>
<proteinExistence type="predicted"/>
<keyword evidence="1" id="KW-0472">Membrane</keyword>
<evidence type="ECO:0000256" key="2">
    <source>
        <dbReference type="SAM" id="SignalP"/>
    </source>
</evidence>
<dbReference type="Proteomes" id="UP000002287">
    <property type="component" value="Plasmid pBVIE01"/>
</dbReference>
<dbReference type="HOGENOM" id="CLU_161251_2_0_4"/>
<dbReference type="NCBIfam" id="NF041281">
    <property type="entry name" value="TraA_gammapb"/>
    <property type="match status" value="1"/>
</dbReference>